<name>A0A2Z7AAY1_9LAMI</name>
<dbReference type="Proteomes" id="UP000250235">
    <property type="component" value="Unassembled WGS sequence"/>
</dbReference>
<proteinExistence type="predicted"/>
<keyword evidence="1" id="KW-0732">Signal</keyword>
<keyword evidence="3" id="KW-1185">Reference proteome</keyword>
<evidence type="ECO:0000313" key="2">
    <source>
        <dbReference type="EMBL" id="KZV16120.1"/>
    </source>
</evidence>
<dbReference type="EMBL" id="KV019564">
    <property type="protein sequence ID" value="KZV16120.1"/>
    <property type="molecule type" value="Genomic_DNA"/>
</dbReference>
<dbReference type="AlphaFoldDB" id="A0A2Z7AAY1"/>
<evidence type="ECO:0000256" key="1">
    <source>
        <dbReference type="SAM" id="SignalP"/>
    </source>
</evidence>
<feature type="signal peptide" evidence="1">
    <location>
        <begin position="1"/>
        <end position="24"/>
    </location>
</feature>
<organism evidence="2 3">
    <name type="scientific">Dorcoceras hygrometricum</name>
    <dbReference type="NCBI Taxonomy" id="472368"/>
    <lineage>
        <taxon>Eukaryota</taxon>
        <taxon>Viridiplantae</taxon>
        <taxon>Streptophyta</taxon>
        <taxon>Embryophyta</taxon>
        <taxon>Tracheophyta</taxon>
        <taxon>Spermatophyta</taxon>
        <taxon>Magnoliopsida</taxon>
        <taxon>eudicotyledons</taxon>
        <taxon>Gunneridae</taxon>
        <taxon>Pentapetalae</taxon>
        <taxon>asterids</taxon>
        <taxon>lamiids</taxon>
        <taxon>Lamiales</taxon>
        <taxon>Gesneriaceae</taxon>
        <taxon>Didymocarpoideae</taxon>
        <taxon>Trichosporeae</taxon>
        <taxon>Loxocarpinae</taxon>
        <taxon>Dorcoceras</taxon>
    </lineage>
</organism>
<accession>A0A2Z7AAY1</accession>
<sequence>MSRMMILCGVTLIFLWVMSSPSVGCPSDGSGCQNCLATRMKSGCPGCASIMQCMDECLQGGNSRSKCVKRCDCSGEYPRLADCKKCLSKCKCSCSVSRTVV</sequence>
<feature type="chain" id="PRO_5016432353" evidence="1">
    <location>
        <begin position="25"/>
        <end position="101"/>
    </location>
</feature>
<protein>
    <submittedName>
        <fullName evidence="2">Uncharacterized protein</fullName>
    </submittedName>
</protein>
<gene>
    <name evidence="2" type="ORF">F511_13256</name>
</gene>
<reference evidence="2 3" key="1">
    <citation type="journal article" date="2015" name="Proc. Natl. Acad. Sci. U.S.A.">
        <title>The resurrection genome of Boea hygrometrica: A blueprint for survival of dehydration.</title>
        <authorList>
            <person name="Xiao L."/>
            <person name="Yang G."/>
            <person name="Zhang L."/>
            <person name="Yang X."/>
            <person name="Zhao S."/>
            <person name="Ji Z."/>
            <person name="Zhou Q."/>
            <person name="Hu M."/>
            <person name="Wang Y."/>
            <person name="Chen M."/>
            <person name="Xu Y."/>
            <person name="Jin H."/>
            <person name="Xiao X."/>
            <person name="Hu G."/>
            <person name="Bao F."/>
            <person name="Hu Y."/>
            <person name="Wan P."/>
            <person name="Li L."/>
            <person name="Deng X."/>
            <person name="Kuang T."/>
            <person name="Xiang C."/>
            <person name="Zhu J.K."/>
            <person name="Oliver M.J."/>
            <person name="He Y."/>
        </authorList>
    </citation>
    <scope>NUCLEOTIDE SEQUENCE [LARGE SCALE GENOMIC DNA]</scope>
    <source>
        <strain evidence="3">cv. XS01</strain>
    </source>
</reference>
<dbReference type="OrthoDB" id="1855047at2759"/>
<evidence type="ECO:0000313" key="3">
    <source>
        <dbReference type="Proteomes" id="UP000250235"/>
    </source>
</evidence>